<proteinExistence type="predicted"/>
<feature type="transmembrane region" description="Helical" evidence="1">
    <location>
        <begin position="40"/>
        <end position="62"/>
    </location>
</feature>
<dbReference type="EMBL" id="CPYI01000004">
    <property type="protein sequence ID" value="CNE52119.1"/>
    <property type="molecule type" value="Genomic_DNA"/>
</dbReference>
<accession>A0A0T9L2F6</accession>
<dbReference type="RefSeq" id="WP_049558587.1">
    <property type="nucleotide sequence ID" value="NZ_CABHXR010000023.1"/>
</dbReference>
<name>A0A0T9L2F6_YERKR</name>
<sequence length="266" mass="31008">MSSNKFLVFIFMVIFLVWLSAYPLSRYISSSAFMEPTTSIYNAINVLFTALAFTGVIITFHFQSLETERASKELVERSIFELFLAFTSESFQKVKDDAFLSLLVAVKDKQYAVYIASRLFPIERKNFPESALLVYQTLRPELKDKSPHDMMDIERSTRLHLDNILNFFSMLSNRQTAASVIKHVDFAYDWWRPTLWIIAQLQKEIKDGSKEISNYCRNPMLHITLEKLDKIYGYPPIEPGESVYQYLQGHPWLQEQHIDPAFFKAA</sequence>
<keyword evidence="1" id="KW-1133">Transmembrane helix</keyword>
<evidence type="ECO:0000313" key="2">
    <source>
        <dbReference type="EMBL" id="CNE52119.1"/>
    </source>
</evidence>
<feature type="transmembrane region" description="Helical" evidence="1">
    <location>
        <begin position="6"/>
        <end position="28"/>
    </location>
</feature>
<organism evidence="2 3">
    <name type="scientific">Yersinia kristensenii</name>
    <dbReference type="NCBI Taxonomy" id="28152"/>
    <lineage>
        <taxon>Bacteria</taxon>
        <taxon>Pseudomonadati</taxon>
        <taxon>Pseudomonadota</taxon>
        <taxon>Gammaproteobacteria</taxon>
        <taxon>Enterobacterales</taxon>
        <taxon>Yersiniaceae</taxon>
        <taxon>Yersinia</taxon>
    </lineage>
</organism>
<protein>
    <submittedName>
        <fullName evidence="2">Uncharacterized protein</fullName>
    </submittedName>
</protein>
<keyword evidence="1" id="KW-0472">Membrane</keyword>
<dbReference type="AlphaFoldDB" id="A0A0T9L2F6"/>
<keyword evidence="1" id="KW-0812">Transmembrane</keyword>
<gene>
    <name evidence="2" type="ORF">ERS008491_01505</name>
</gene>
<dbReference type="Proteomes" id="UP000045824">
    <property type="component" value="Unassembled WGS sequence"/>
</dbReference>
<evidence type="ECO:0000256" key="1">
    <source>
        <dbReference type="SAM" id="Phobius"/>
    </source>
</evidence>
<evidence type="ECO:0000313" key="3">
    <source>
        <dbReference type="Proteomes" id="UP000045824"/>
    </source>
</evidence>
<reference evidence="2 3" key="1">
    <citation type="submission" date="2015-03" db="EMBL/GenBank/DDBJ databases">
        <authorList>
            <person name="Murphy D."/>
        </authorList>
    </citation>
    <scope>NUCLEOTIDE SEQUENCE [LARGE SCALE GENOMIC DNA]</scope>
    <source>
        <strain evidence="2 3">FCF326</strain>
    </source>
</reference>